<dbReference type="PANTHER" id="PTHR43143:SF1">
    <property type="entry name" value="SERINE_THREONINE-PROTEIN PHOSPHATASE CPPED1"/>
    <property type="match status" value="1"/>
</dbReference>
<dbReference type="InterPro" id="IPR029052">
    <property type="entry name" value="Metallo-depent_PP-like"/>
</dbReference>
<dbReference type="Pfam" id="PF00149">
    <property type="entry name" value="Metallophos"/>
    <property type="match status" value="1"/>
</dbReference>
<comment type="caution">
    <text evidence="2">The sequence shown here is derived from an EMBL/GenBank/DDBJ whole genome shotgun (WGS) entry which is preliminary data.</text>
</comment>
<dbReference type="PANTHER" id="PTHR43143">
    <property type="entry name" value="METALLOPHOSPHOESTERASE, CALCINEURIN SUPERFAMILY"/>
    <property type="match status" value="1"/>
</dbReference>
<sequence length="312" mass="35408">MQRRSLLKNIGLMAAGLSLPESADAAVKKAPARVMRIAHITDIHVQPQLWAANGMAKCLHHIQDLSIKPDMIINGGDSIMGAGGSTQSKLATQWKLFHQVMKDENSLPFCSVIGNHDIWSNREQGAAFEDGKKWAMDEFQLQKPYYSLDKNGWHFIFLDSIHVRKEGFTYYAKLDEEQTDWLKKDLNQTSSQTPVMVVSHIPILCASVFVRDKNFKNDNWLISGSWMHTDVSDIIGIFNKHPNVRLAISGHTHVLDRVDYNHVSYCCNGAVCGNYWFGEVQETRAGYAVIDLFDDGTFTNQYVNYRVKNRNI</sequence>
<feature type="domain" description="Calcineurin-like phosphoesterase" evidence="1">
    <location>
        <begin position="35"/>
        <end position="254"/>
    </location>
</feature>
<dbReference type="Proteomes" id="UP000323994">
    <property type="component" value="Unassembled WGS sequence"/>
</dbReference>
<dbReference type="GO" id="GO:0016787">
    <property type="term" value="F:hydrolase activity"/>
    <property type="evidence" value="ECO:0007669"/>
    <property type="project" value="InterPro"/>
</dbReference>
<organism evidence="2 3">
    <name type="scientific">Dyadobacter flavalbus</name>
    <dbReference type="NCBI Taxonomy" id="2579942"/>
    <lineage>
        <taxon>Bacteria</taxon>
        <taxon>Pseudomonadati</taxon>
        <taxon>Bacteroidota</taxon>
        <taxon>Cytophagia</taxon>
        <taxon>Cytophagales</taxon>
        <taxon>Spirosomataceae</taxon>
        <taxon>Dyadobacter</taxon>
    </lineage>
</organism>
<evidence type="ECO:0000259" key="1">
    <source>
        <dbReference type="Pfam" id="PF00149"/>
    </source>
</evidence>
<proteinExistence type="predicted"/>
<protein>
    <submittedName>
        <fullName evidence="2">Metallophosphoesterase</fullName>
    </submittedName>
</protein>
<gene>
    <name evidence="2" type="ORF">FEM33_12350</name>
</gene>
<evidence type="ECO:0000313" key="2">
    <source>
        <dbReference type="EMBL" id="KAA6439069.1"/>
    </source>
</evidence>
<evidence type="ECO:0000313" key="3">
    <source>
        <dbReference type="Proteomes" id="UP000323994"/>
    </source>
</evidence>
<dbReference type="AlphaFoldDB" id="A0A5M8QSK0"/>
<name>A0A5M8QSK0_9BACT</name>
<reference evidence="2 3" key="1">
    <citation type="submission" date="2019-05" db="EMBL/GenBank/DDBJ databases">
        <authorList>
            <person name="Qu J.-H."/>
        </authorList>
    </citation>
    <scope>NUCLEOTIDE SEQUENCE [LARGE SCALE GENOMIC DNA]</scope>
    <source>
        <strain evidence="2 3">NS28</strain>
    </source>
</reference>
<dbReference type="RefSeq" id="WP_139012327.1">
    <property type="nucleotide sequence ID" value="NZ_VBSN01000038.1"/>
</dbReference>
<dbReference type="InterPro" id="IPR004843">
    <property type="entry name" value="Calcineurin-like_PHP"/>
</dbReference>
<dbReference type="SUPFAM" id="SSF56300">
    <property type="entry name" value="Metallo-dependent phosphatases"/>
    <property type="match status" value="1"/>
</dbReference>
<dbReference type="EMBL" id="VBSN01000038">
    <property type="protein sequence ID" value="KAA6439069.1"/>
    <property type="molecule type" value="Genomic_DNA"/>
</dbReference>
<dbReference type="Gene3D" id="3.60.21.10">
    <property type="match status" value="1"/>
</dbReference>
<dbReference type="OrthoDB" id="9791866at2"/>
<dbReference type="InterPro" id="IPR051918">
    <property type="entry name" value="STPP_CPPED1"/>
</dbReference>
<accession>A0A5M8QSK0</accession>
<keyword evidence="3" id="KW-1185">Reference proteome</keyword>